<evidence type="ECO:0000313" key="3">
    <source>
        <dbReference type="Proteomes" id="UP000516305"/>
    </source>
</evidence>
<keyword evidence="3" id="KW-1185">Reference proteome</keyword>
<accession>A0A7H0VI04</accession>
<dbReference type="KEGG" id="chyd:H4K34_05795"/>
<name>A0A7H0VI04_9FLAO</name>
<reference evidence="2 3" key="1">
    <citation type="submission" date="2020-08" db="EMBL/GenBank/DDBJ databases">
        <title>Croceimicrobium hydrocarbonivorans gen. nov., sp. nov., a novel marine bacterium isolated from a bacterial consortium that degrades polyethylene terephthalate.</title>
        <authorList>
            <person name="Liu R."/>
        </authorList>
    </citation>
    <scope>NUCLEOTIDE SEQUENCE [LARGE SCALE GENOMIC DNA]</scope>
    <source>
        <strain evidence="2 3">A20-9</strain>
    </source>
</reference>
<dbReference type="AlphaFoldDB" id="A0A7H0VI04"/>
<keyword evidence="1" id="KW-0472">Membrane</keyword>
<dbReference type="Proteomes" id="UP000516305">
    <property type="component" value="Chromosome"/>
</dbReference>
<dbReference type="EMBL" id="CP060139">
    <property type="protein sequence ID" value="QNR25352.1"/>
    <property type="molecule type" value="Genomic_DNA"/>
</dbReference>
<keyword evidence="1" id="KW-0812">Transmembrane</keyword>
<gene>
    <name evidence="2" type="ORF">H4K34_05795</name>
</gene>
<feature type="transmembrane region" description="Helical" evidence="1">
    <location>
        <begin position="12"/>
        <end position="31"/>
    </location>
</feature>
<evidence type="ECO:0000313" key="2">
    <source>
        <dbReference type="EMBL" id="QNR25352.1"/>
    </source>
</evidence>
<protein>
    <submittedName>
        <fullName evidence="2">Uncharacterized protein</fullName>
    </submittedName>
</protein>
<sequence length="224" mass="25621">MLSPLKFEARKLIPIYSLVICGLSSLLLFALQAKKAPLLIPNEKVFPEKAQSLQSSYWGLNFLYIGPDKDSIYIHKESYFPELRKRSSSLMNKRLKEAAQNEIEFQVLNHQIIKIAISQEALYFPEKQEQQSPAYPILIRNLSPDSIRIGLNHYLRVQLEMIENENWIPLNRFNTFGCGVGIGQIALGPGEIAISALPLYENLKPGKYRLHLEPNLHSNSFEIQ</sequence>
<organism evidence="2 3">
    <name type="scientific">Croceimicrobium hydrocarbonivorans</name>
    <dbReference type="NCBI Taxonomy" id="2761580"/>
    <lineage>
        <taxon>Bacteria</taxon>
        <taxon>Pseudomonadati</taxon>
        <taxon>Bacteroidota</taxon>
        <taxon>Flavobacteriia</taxon>
        <taxon>Flavobacteriales</taxon>
        <taxon>Owenweeksiaceae</taxon>
        <taxon>Croceimicrobium</taxon>
    </lineage>
</organism>
<keyword evidence="1" id="KW-1133">Transmembrane helix</keyword>
<proteinExistence type="predicted"/>
<evidence type="ECO:0000256" key="1">
    <source>
        <dbReference type="SAM" id="Phobius"/>
    </source>
</evidence>
<dbReference type="RefSeq" id="WP_210759879.1">
    <property type="nucleotide sequence ID" value="NZ_CP060139.1"/>
</dbReference>